<evidence type="ECO:0000256" key="1">
    <source>
        <dbReference type="SAM" id="MobiDB-lite"/>
    </source>
</evidence>
<proteinExistence type="predicted"/>
<evidence type="ECO:0000313" key="4">
    <source>
        <dbReference type="Proteomes" id="UP001175271"/>
    </source>
</evidence>
<protein>
    <submittedName>
        <fullName evidence="3">Uncharacterized protein</fullName>
    </submittedName>
</protein>
<keyword evidence="4" id="KW-1185">Reference proteome</keyword>
<keyword evidence="2" id="KW-0472">Membrane</keyword>
<feature type="region of interest" description="Disordered" evidence="1">
    <location>
        <begin position="63"/>
        <end position="96"/>
    </location>
</feature>
<sequence>MDEDHILGVAVAAYAVILIFFTMSLLAFTPRLFRNRRIEAIRNEVHELSNEVRELRNIIADIQGHGSRTQDSDSQQHSQSVHHHEQPPPYDFVYTL</sequence>
<accession>A0AA39IR52</accession>
<keyword evidence="2" id="KW-0812">Transmembrane</keyword>
<feature type="transmembrane region" description="Helical" evidence="2">
    <location>
        <begin position="6"/>
        <end position="28"/>
    </location>
</feature>
<comment type="caution">
    <text evidence="3">The sequence shown here is derived from an EMBL/GenBank/DDBJ whole genome shotgun (WGS) entry which is preliminary data.</text>
</comment>
<organism evidence="3 4">
    <name type="scientific">Steinernema hermaphroditum</name>
    <dbReference type="NCBI Taxonomy" id="289476"/>
    <lineage>
        <taxon>Eukaryota</taxon>
        <taxon>Metazoa</taxon>
        <taxon>Ecdysozoa</taxon>
        <taxon>Nematoda</taxon>
        <taxon>Chromadorea</taxon>
        <taxon>Rhabditida</taxon>
        <taxon>Tylenchina</taxon>
        <taxon>Panagrolaimomorpha</taxon>
        <taxon>Strongyloidoidea</taxon>
        <taxon>Steinernematidae</taxon>
        <taxon>Steinernema</taxon>
    </lineage>
</organism>
<name>A0AA39IR52_9BILA</name>
<dbReference type="EMBL" id="JAUCMV010000001">
    <property type="protein sequence ID" value="KAK0427659.1"/>
    <property type="molecule type" value="Genomic_DNA"/>
</dbReference>
<reference evidence="3" key="1">
    <citation type="submission" date="2023-06" db="EMBL/GenBank/DDBJ databases">
        <title>Genomic analysis of the entomopathogenic nematode Steinernema hermaphroditum.</title>
        <authorList>
            <person name="Schwarz E.M."/>
            <person name="Heppert J.K."/>
            <person name="Baniya A."/>
            <person name="Schwartz H.T."/>
            <person name="Tan C.-H."/>
            <person name="Antoshechkin I."/>
            <person name="Sternberg P.W."/>
            <person name="Goodrich-Blair H."/>
            <person name="Dillman A.R."/>
        </authorList>
    </citation>
    <scope>NUCLEOTIDE SEQUENCE</scope>
    <source>
        <strain evidence="3">PS9179</strain>
        <tissue evidence="3">Whole animal</tissue>
    </source>
</reference>
<evidence type="ECO:0000256" key="2">
    <source>
        <dbReference type="SAM" id="Phobius"/>
    </source>
</evidence>
<evidence type="ECO:0000313" key="3">
    <source>
        <dbReference type="EMBL" id="KAK0427659.1"/>
    </source>
</evidence>
<keyword evidence="2" id="KW-1133">Transmembrane helix</keyword>
<dbReference type="Proteomes" id="UP001175271">
    <property type="component" value="Unassembled WGS sequence"/>
</dbReference>
<gene>
    <name evidence="3" type="ORF">QR680_010348</name>
</gene>
<dbReference type="AlphaFoldDB" id="A0AA39IR52"/>